<dbReference type="InterPro" id="IPR042508">
    <property type="entry name" value="FBXW5"/>
</dbReference>
<organism evidence="4 5">
    <name type="scientific">Orchesella dallaii</name>
    <dbReference type="NCBI Taxonomy" id="48710"/>
    <lineage>
        <taxon>Eukaryota</taxon>
        <taxon>Metazoa</taxon>
        <taxon>Ecdysozoa</taxon>
        <taxon>Arthropoda</taxon>
        <taxon>Hexapoda</taxon>
        <taxon>Collembola</taxon>
        <taxon>Entomobryomorpha</taxon>
        <taxon>Entomobryoidea</taxon>
        <taxon>Orchesellidae</taxon>
        <taxon>Orchesellinae</taxon>
        <taxon>Orchesella</taxon>
    </lineage>
</organism>
<accession>A0ABP1RB99</accession>
<reference evidence="4 5" key="1">
    <citation type="submission" date="2024-08" db="EMBL/GenBank/DDBJ databases">
        <authorList>
            <person name="Cucini C."/>
            <person name="Frati F."/>
        </authorList>
    </citation>
    <scope>NUCLEOTIDE SEQUENCE [LARGE SCALE GENOMIC DNA]</scope>
</reference>
<feature type="domain" description="F-box" evidence="3">
    <location>
        <begin position="1"/>
        <end position="44"/>
    </location>
</feature>
<dbReference type="InterPro" id="IPR036047">
    <property type="entry name" value="F-box-like_dom_sf"/>
</dbReference>
<dbReference type="EMBL" id="CAXLJM020000066">
    <property type="protein sequence ID" value="CAL8121654.1"/>
    <property type="molecule type" value="Genomic_DNA"/>
</dbReference>
<dbReference type="PROSITE" id="PS50181">
    <property type="entry name" value="FBOX"/>
    <property type="match status" value="1"/>
</dbReference>
<dbReference type="PROSITE" id="PS50294">
    <property type="entry name" value="WD_REPEATS_REGION"/>
    <property type="match status" value="2"/>
</dbReference>
<dbReference type="SMART" id="SM00320">
    <property type="entry name" value="WD40"/>
    <property type="match status" value="3"/>
</dbReference>
<dbReference type="PROSITE" id="PS50082">
    <property type="entry name" value="WD_REPEATS_2"/>
    <property type="match status" value="2"/>
</dbReference>
<dbReference type="Pfam" id="PF12937">
    <property type="entry name" value="F-box-like"/>
    <property type="match status" value="1"/>
</dbReference>
<keyword evidence="1" id="KW-0853">WD repeat</keyword>
<evidence type="ECO:0000313" key="5">
    <source>
        <dbReference type="Proteomes" id="UP001642540"/>
    </source>
</evidence>
<evidence type="ECO:0000313" key="4">
    <source>
        <dbReference type="EMBL" id="CAL8121654.1"/>
    </source>
</evidence>
<feature type="compositionally biased region" description="Basic and acidic residues" evidence="2">
    <location>
        <begin position="300"/>
        <end position="309"/>
    </location>
</feature>
<dbReference type="Gene3D" id="1.20.1280.50">
    <property type="match status" value="1"/>
</dbReference>
<feature type="region of interest" description="Disordered" evidence="2">
    <location>
        <begin position="260"/>
        <end position="322"/>
    </location>
</feature>
<keyword evidence="5" id="KW-1185">Reference proteome</keyword>
<dbReference type="InterPro" id="IPR001810">
    <property type="entry name" value="F-box_dom"/>
</dbReference>
<evidence type="ECO:0000256" key="2">
    <source>
        <dbReference type="SAM" id="MobiDB-lite"/>
    </source>
</evidence>
<dbReference type="PANTHER" id="PTHR20995">
    <property type="entry name" value="F-BOX/WD REPEAT-CONTAINING PROTEIN 5"/>
    <property type="match status" value="1"/>
</dbReference>
<feature type="region of interest" description="Disordered" evidence="2">
    <location>
        <begin position="335"/>
        <end position="417"/>
    </location>
</feature>
<dbReference type="InterPro" id="IPR036322">
    <property type="entry name" value="WD40_repeat_dom_sf"/>
</dbReference>
<dbReference type="SUPFAM" id="SSF81383">
    <property type="entry name" value="F-box domain"/>
    <property type="match status" value="1"/>
</dbReference>
<dbReference type="InterPro" id="IPR015943">
    <property type="entry name" value="WD40/YVTN_repeat-like_dom_sf"/>
</dbReference>
<name>A0ABP1RB99_9HEXA</name>
<dbReference type="PANTHER" id="PTHR20995:SF17">
    <property type="entry name" value="F-BOX_WD REPEAT-CONTAINING PROTEIN 5"/>
    <property type="match status" value="1"/>
</dbReference>
<gene>
    <name evidence="4" type="ORF">ODALV1_LOCUS19481</name>
</gene>
<evidence type="ECO:0000256" key="1">
    <source>
        <dbReference type="PROSITE-ProRule" id="PRU00221"/>
    </source>
</evidence>
<dbReference type="SUPFAM" id="SSF50978">
    <property type="entry name" value="WD40 repeat-like"/>
    <property type="match status" value="1"/>
</dbReference>
<feature type="compositionally biased region" description="Polar residues" evidence="2">
    <location>
        <begin position="343"/>
        <end position="378"/>
    </location>
</feature>
<dbReference type="Proteomes" id="UP001642540">
    <property type="component" value="Unassembled WGS sequence"/>
</dbReference>
<dbReference type="InterPro" id="IPR001680">
    <property type="entry name" value="WD40_rpt"/>
</dbReference>
<dbReference type="Gene3D" id="2.130.10.10">
    <property type="entry name" value="YVTN repeat-like/Quinoprotein amine dehydrogenase"/>
    <property type="match status" value="2"/>
</dbReference>
<protein>
    <recommendedName>
        <fullName evidence="3">F-box domain-containing protein</fullName>
    </recommendedName>
</protein>
<comment type="caution">
    <text evidence="4">The sequence shown here is derived from an EMBL/GenBank/DDBJ whole genome shotgun (WGS) entry which is preliminary data.</text>
</comment>
<sequence length="673" mass="76775">MEDIPDSLILHIFDYLDYKDVTSVSQTCRQLARVANDEILWRNLFHRHFVISPNKFIDPLCTPSWRTEFIRLIDEVPIIETEVVTKHTDQVLHVAFSHDGKRFATTAKDGYVYVWRSGYPVKLEYSQNMKTFSWKYTQFSQFNESDSLLLVSGVLFGLHSTSGEIAIFSLKDNFELQCRTMSKPYDIFGSWYSEMFFLSGNLHWLGQMVSKSVIWLNKASQEAESEHASVMNELYRFYNPKASSVRSLMVANCVEVENPSNGECSRAATNEEEKVDQAKSSQSLDIRDIRTGNPLSNLPLERELMEREPPASQRSLQGGFQSWKPFENVSDINYSDGYCSERSPGQSSRASLQSPSDLDSADNSTEETCGASSSQLSNELAGCVGGTPAKRPKSQKKHRDQRDISPSKCSSVEDESEDEFLDPRPKWLIFTCGSKTYTPHQLGFKKINPMSFNGKIDPGPTLKERIEEYKRRKQLERTGEQDASINWSDHARVAHRFDEVDKIIDLHGHVIGMALSPDHRYLYVNSRPWPEGYRISSELDPPPIAQEIDLHVIDLTTLTQVGMMRRAHRAYTPNDECFFIFLDASDLYIASGAEDKHGYIWDRHYGISLAKIPHKDVVNSVAFNPIEPEMLITVSDDMTIKVWRSRNLCRKLEINTEKLKFGTTLYSVPKGNA</sequence>
<dbReference type="Pfam" id="PF00400">
    <property type="entry name" value="WD40"/>
    <property type="match status" value="2"/>
</dbReference>
<dbReference type="SMART" id="SM00256">
    <property type="entry name" value="FBOX"/>
    <property type="match status" value="1"/>
</dbReference>
<feature type="compositionally biased region" description="Basic residues" evidence="2">
    <location>
        <begin position="390"/>
        <end position="399"/>
    </location>
</feature>
<proteinExistence type="predicted"/>
<feature type="repeat" description="WD" evidence="1">
    <location>
        <begin position="84"/>
        <end position="115"/>
    </location>
</feature>
<evidence type="ECO:0000259" key="3">
    <source>
        <dbReference type="PROSITE" id="PS50181"/>
    </source>
</evidence>
<feature type="repeat" description="WD" evidence="1">
    <location>
        <begin position="611"/>
        <end position="643"/>
    </location>
</feature>